<feature type="compositionally biased region" description="Acidic residues" evidence="1">
    <location>
        <begin position="1"/>
        <end position="17"/>
    </location>
</feature>
<proteinExistence type="predicted"/>
<reference evidence="2" key="1">
    <citation type="journal article" date="2014" name="PLoS ONE">
        <title>Transcriptome-Based Identification of ABC Transporters in the Western Tarnished Plant Bug Lygus hesperus.</title>
        <authorList>
            <person name="Hull J.J."/>
            <person name="Chaney K."/>
            <person name="Geib S.M."/>
            <person name="Fabrick J.A."/>
            <person name="Brent C.S."/>
            <person name="Walsh D."/>
            <person name="Lavine L.C."/>
        </authorList>
    </citation>
    <scope>NUCLEOTIDE SEQUENCE</scope>
</reference>
<protein>
    <submittedName>
        <fullName evidence="2">Unconventional myosin-VIIb</fullName>
    </submittedName>
</protein>
<dbReference type="EMBL" id="GDHC01010665">
    <property type="protein sequence ID" value="JAQ07964.1"/>
    <property type="molecule type" value="Transcribed_RNA"/>
</dbReference>
<organism evidence="2">
    <name type="scientific">Lygus hesperus</name>
    <name type="common">Western plant bug</name>
    <dbReference type="NCBI Taxonomy" id="30085"/>
    <lineage>
        <taxon>Eukaryota</taxon>
        <taxon>Metazoa</taxon>
        <taxon>Ecdysozoa</taxon>
        <taxon>Arthropoda</taxon>
        <taxon>Hexapoda</taxon>
        <taxon>Insecta</taxon>
        <taxon>Pterygota</taxon>
        <taxon>Neoptera</taxon>
        <taxon>Paraneoptera</taxon>
        <taxon>Hemiptera</taxon>
        <taxon>Heteroptera</taxon>
        <taxon>Panheteroptera</taxon>
        <taxon>Cimicomorpha</taxon>
        <taxon>Miridae</taxon>
        <taxon>Mirini</taxon>
        <taxon>Lygus</taxon>
    </lineage>
</organism>
<accession>A0A0A9WII9</accession>
<feature type="region of interest" description="Disordered" evidence="1">
    <location>
        <begin position="1"/>
        <end position="20"/>
    </location>
</feature>
<gene>
    <name evidence="2" type="primary">Myo7b</name>
    <name evidence="2" type="ORF">CM83_7142</name>
    <name evidence="3" type="ORF">g.4153</name>
</gene>
<reference evidence="2" key="2">
    <citation type="submission" date="2014-07" db="EMBL/GenBank/DDBJ databases">
        <authorList>
            <person name="Hull J."/>
        </authorList>
    </citation>
    <scope>NUCLEOTIDE SEQUENCE</scope>
</reference>
<evidence type="ECO:0000313" key="2">
    <source>
        <dbReference type="EMBL" id="JAG04655.1"/>
    </source>
</evidence>
<dbReference type="EMBL" id="GBHO01038949">
    <property type="protein sequence ID" value="JAG04655.1"/>
    <property type="molecule type" value="Transcribed_RNA"/>
</dbReference>
<evidence type="ECO:0000313" key="3">
    <source>
        <dbReference type="EMBL" id="JAQ07964.1"/>
    </source>
</evidence>
<evidence type="ECO:0000256" key="1">
    <source>
        <dbReference type="SAM" id="MobiDB-lite"/>
    </source>
</evidence>
<dbReference type="AlphaFoldDB" id="A0A0A9WII9"/>
<sequence>MDEDDDDDGNNNNDDDGFIVHDNVKMHHTGRHGGGVGRSGMYKALAQSNKHMLYLGTYDGRVLGLQTSVLAHSVLRFVQANERRVALELAHARGIVQRSSKAATKACKSVIRAERLRLVK</sequence>
<name>A0A0A9WII9_LYGHE</name>
<reference evidence="3" key="3">
    <citation type="journal article" date="2016" name="Gigascience">
        <title>De novo construction of an expanded transcriptome assembly for the western tarnished plant bug, Lygus hesperus.</title>
        <authorList>
            <person name="Tassone E.E."/>
            <person name="Geib S.M."/>
            <person name="Hall B."/>
            <person name="Fabrick J.A."/>
            <person name="Brent C.S."/>
            <person name="Hull J.J."/>
        </authorList>
    </citation>
    <scope>NUCLEOTIDE SEQUENCE</scope>
</reference>